<dbReference type="GO" id="GO:0071949">
    <property type="term" value="F:FAD binding"/>
    <property type="evidence" value="ECO:0007669"/>
    <property type="project" value="InterPro"/>
</dbReference>
<keyword evidence="3" id="KW-0560">Oxidoreductase</keyword>
<dbReference type="PRINTS" id="PR00420">
    <property type="entry name" value="RNGMNOXGNASE"/>
</dbReference>
<dbReference type="GO" id="GO:0016491">
    <property type="term" value="F:oxidoreductase activity"/>
    <property type="evidence" value="ECO:0007669"/>
    <property type="project" value="UniProtKB-KW"/>
</dbReference>
<feature type="transmembrane region" description="Helical" evidence="1">
    <location>
        <begin position="321"/>
        <end position="343"/>
    </location>
</feature>
<dbReference type="OrthoDB" id="9766816at2"/>
<keyword evidence="1" id="KW-0812">Transmembrane</keyword>
<dbReference type="Proteomes" id="UP000030445">
    <property type="component" value="Unassembled WGS sequence"/>
</dbReference>
<organism evidence="3 4">
    <name type="scientific">Prochlorococcus marinus str. MIT 9302</name>
    <dbReference type="NCBI Taxonomy" id="74545"/>
    <lineage>
        <taxon>Bacteria</taxon>
        <taxon>Bacillati</taxon>
        <taxon>Cyanobacteriota</taxon>
        <taxon>Cyanophyceae</taxon>
        <taxon>Synechococcales</taxon>
        <taxon>Prochlorococcaceae</taxon>
        <taxon>Prochlorococcus</taxon>
    </lineage>
</organism>
<keyword evidence="1" id="KW-0472">Membrane</keyword>
<dbReference type="InterPro" id="IPR036188">
    <property type="entry name" value="FAD/NAD-bd_sf"/>
</dbReference>
<dbReference type="SUPFAM" id="SSF51905">
    <property type="entry name" value="FAD/NAD(P)-binding domain"/>
    <property type="match status" value="1"/>
</dbReference>
<keyword evidence="1" id="KW-1133">Transmembrane helix</keyword>
<reference evidence="4" key="1">
    <citation type="journal article" date="2014" name="Sci. Data">
        <title>Genomes of diverse isolates of the marine cyanobacterium Prochlorococcus.</title>
        <authorList>
            <person name="Biller S."/>
            <person name="Berube P."/>
            <person name="Thompson J."/>
            <person name="Kelly L."/>
            <person name="Roggensack S."/>
            <person name="Awad L."/>
            <person name="Roache-Johnson K."/>
            <person name="Ding H."/>
            <person name="Giovannoni S.J."/>
            <person name="Moore L.R."/>
            <person name="Chisholm S.W."/>
        </authorList>
    </citation>
    <scope>NUCLEOTIDE SEQUENCE [LARGE SCALE GENOMIC DNA]</scope>
    <source>
        <strain evidence="4">MIT 9302</strain>
    </source>
</reference>
<dbReference type="eggNOG" id="COG0654">
    <property type="taxonomic scope" value="Bacteria"/>
</dbReference>
<dbReference type="Gene3D" id="3.30.9.10">
    <property type="entry name" value="D-Amino Acid Oxidase, subunit A, domain 2"/>
    <property type="match status" value="1"/>
</dbReference>
<dbReference type="AlphaFoldDB" id="A0A0A2AC03"/>
<proteinExistence type="predicted"/>
<dbReference type="EC" id="1.14.13.-" evidence="3"/>
<name>A0A0A2AC03_PROMR</name>
<evidence type="ECO:0000256" key="1">
    <source>
        <dbReference type="SAM" id="Phobius"/>
    </source>
</evidence>
<dbReference type="RefSeq" id="WP_032526606.1">
    <property type="nucleotide sequence ID" value="NZ_CP138951.1"/>
</dbReference>
<gene>
    <name evidence="3" type="ORF">EU96_0930</name>
</gene>
<evidence type="ECO:0000313" key="3">
    <source>
        <dbReference type="EMBL" id="KGF97943.1"/>
    </source>
</evidence>
<dbReference type="Pfam" id="PF01494">
    <property type="entry name" value="FAD_binding_3"/>
    <property type="match status" value="1"/>
</dbReference>
<protein>
    <submittedName>
        <fullName evidence="3">2-octaprenyl-6-methoxyphenol hydroxylase</fullName>
        <ecNumber evidence="3">1.14.13.-</ecNumber>
    </submittedName>
</protein>
<feature type="domain" description="FAD-binding" evidence="2">
    <location>
        <begin position="195"/>
        <end position="302"/>
    </location>
</feature>
<dbReference type="PANTHER" id="PTHR43876:SF7">
    <property type="entry name" value="UBIQUINONE BIOSYNTHESIS MONOOXYGENASE COQ6, MITOCHONDRIAL"/>
    <property type="match status" value="1"/>
</dbReference>
<sequence length="384" mass="44626">MKNRFNFKIVGSGPTGLLLSLALAKFDCDIFLIDLLARNRLIDKDKTYAITHSTRKILSKFRLWEKLEPYLFGFDTLSISDSITSSFTKLTISDLDDDISSAENIGWVVKHSDLMTVLFREMDNYENIFLMTPQKLLNKKIFFDYQFLSTGANSLDKKLFNFIDIKKSYNQSCLTFKVSLRGNCEKRAYEIFRKEGPLALLPLDKNLYQVIWTSSTLKSIERLNSDKNFLMDNLSTILPDEFKLDQIIGEYNLFPVSLSLNLPFFNFKKLIFVGDAFHTFHPVGGQGLNTCWRDVNTIFDLLNKNIEISKIHLILFKFKFLISRILDIIFTMLITDSLISIFANRNLFLFPIKKLSFLLLNNFVFIRKLVLNQMTKSLIYSKIK</sequence>
<dbReference type="InterPro" id="IPR051205">
    <property type="entry name" value="UbiH/COQ6_monooxygenase"/>
</dbReference>
<dbReference type="PANTHER" id="PTHR43876">
    <property type="entry name" value="UBIQUINONE BIOSYNTHESIS MONOOXYGENASE COQ6, MITOCHONDRIAL"/>
    <property type="match status" value="1"/>
</dbReference>
<dbReference type="InterPro" id="IPR002938">
    <property type="entry name" value="FAD-bd"/>
</dbReference>
<comment type="caution">
    <text evidence="3">The sequence shown here is derived from an EMBL/GenBank/DDBJ whole genome shotgun (WGS) entry which is preliminary data.</text>
</comment>
<evidence type="ECO:0000259" key="2">
    <source>
        <dbReference type="Pfam" id="PF01494"/>
    </source>
</evidence>
<feature type="transmembrane region" description="Helical" evidence="1">
    <location>
        <begin position="355"/>
        <end position="371"/>
    </location>
</feature>
<evidence type="ECO:0000313" key="4">
    <source>
        <dbReference type="Proteomes" id="UP000030445"/>
    </source>
</evidence>
<dbReference type="Gene3D" id="3.50.50.60">
    <property type="entry name" value="FAD/NAD(P)-binding domain"/>
    <property type="match status" value="2"/>
</dbReference>
<accession>A0A0A2AC03</accession>
<dbReference type="EMBL" id="JNAM01000008">
    <property type="protein sequence ID" value="KGF97943.1"/>
    <property type="molecule type" value="Genomic_DNA"/>
</dbReference>
<dbReference type="STRING" id="74545.EU96_0930"/>